<reference evidence="2 3" key="1">
    <citation type="submission" date="2015-03" db="EMBL/GenBank/DDBJ databases">
        <authorList>
            <consortium name="Pathogen Informatics"/>
        </authorList>
    </citation>
    <scope>NUCLEOTIDE SEQUENCE [LARGE SCALE GENOMIC DNA]</scope>
    <source>
        <strain evidence="2 3">Bir 185</strain>
    </source>
</reference>
<evidence type="ECO:0000256" key="1">
    <source>
        <dbReference type="SAM" id="MobiDB-lite"/>
    </source>
</evidence>
<proteinExistence type="predicted"/>
<feature type="compositionally biased region" description="Polar residues" evidence="1">
    <location>
        <begin position="56"/>
        <end position="77"/>
    </location>
</feature>
<evidence type="ECO:0000313" key="3">
    <source>
        <dbReference type="Proteomes" id="UP000050164"/>
    </source>
</evidence>
<sequence length="127" mass="12739">MTSSSTGPTAPRVTTTPRPVASLATPPSNGTGVQIISSNPRSPAVDLDNAAAETGRTINCRTDNTGNPCGSANSTDTAPRPTGASRTRTRAAPLACKHTPCHENGNIVCCSPSTIPHACNAASNTAG</sequence>
<evidence type="ECO:0000313" key="2">
    <source>
        <dbReference type="EMBL" id="CKT35499.1"/>
    </source>
</evidence>
<feature type="compositionally biased region" description="Polar residues" evidence="1">
    <location>
        <begin position="25"/>
        <end position="41"/>
    </location>
</feature>
<name>A0A655ANW8_MYCTX</name>
<dbReference type="AlphaFoldDB" id="A0A655ANW8"/>
<protein>
    <submittedName>
        <fullName evidence="2">Uncharacterized protein</fullName>
    </submittedName>
</protein>
<organism evidence="2 3">
    <name type="scientific">Mycobacterium tuberculosis</name>
    <dbReference type="NCBI Taxonomy" id="1773"/>
    <lineage>
        <taxon>Bacteria</taxon>
        <taxon>Bacillati</taxon>
        <taxon>Actinomycetota</taxon>
        <taxon>Actinomycetes</taxon>
        <taxon>Mycobacteriales</taxon>
        <taxon>Mycobacteriaceae</taxon>
        <taxon>Mycobacterium</taxon>
        <taxon>Mycobacterium tuberculosis complex</taxon>
    </lineage>
</organism>
<dbReference type="Proteomes" id="UP000050164">
    <property type="component" value="Unassembled WGS sequence"/>
</dbReference>
<accession>A0A655ANW8</accession>
<gene>
    <name evidence="2" type="ORF">ERS027659_04291</name>
</gene>
<feature type="compositionally biased region" description="Low complexity" evidence="1">
    <location>
        <begin position="8"/>
        <end position="21"/>
    </location>
</feature>
<feature type="region of interest" description="Disordered" evidence="1">
    <location>
        <begin position="1"/>
        <end position="89"/>
    </location>
</feature>
<dbReference type="EMBL" id="CNFT01001493">
    <property type="protein sequence ID" value="CKT35499.1"/>
    <property type="molecule type" value="Genomic_DNA"/>
</dbReference>